<dbReference type="InterPro" id="IPR058284">
    <property type="entry name" value="DUF7978"/>
</dbReference>
<keyword evidence="1" id="KW-1133">Transmembrane helix</keyword>
<evidence type="ECO:0000313" key="4">
    <source>
        <dbReference type="Proteomes" id="UP001595821"/>
    </source>
</evidence>
<feature type="transmembrane region" description="Helical" evidence="1">
    <location>
        <begin position="99"/>
        <end position="117"/>
    </location>
</feature>
<dbReference type="Proteomes" id="UP001595821">
    <property type="component" value="Unassembled WGS sequence"/>
</dbReference>
<keyword evidence="1" id="KW-0812">Transmembrane</keyword>
<dbReference type="EMBL" id="JBHSDJ010000128">
    <property type="protein sequence ID" value="MFC4248814.1"/>
    <property type="molecule type" value="Genomic_DNA"/>
</dbReference>
<evidence type="ECO:0000259" key="2">
    <source>
        <dbReference type="Pfam" id="PF25933"/>
    </source>
</evidence>
<protein>
    <recommendedName>
        <fullName evidence="2">DUF7978 domain-containing protein</fullName>
    </recommendedName>
</protein>
<dbReference type="AlphaFoldDB" id="A0ABD5P443"/>
<gene>
    <name evidence="3" type="ORF">ACFOZ7_18105</name>
</gene>
<keyword evidence="1" id="KW-0472">Membrane</keyword>
<proteinExistence type="predicted"/>
<evidence type="ECO:0000313" key="3">
    <source>
        <dbReference type="EMBL" id="MFC4248814.1"/>
    </source>
</evidence>
<accession>A0ABD5P443</accession>
<feature type="domain" description="DUF7978" evidence="2">
    <location>
        <begin position="3"/>
        <end position="189"/>
    </location>
</feature>
<comment type="caution">
    <text evidence="3">The sequence shown here is derived from an EMBL/GenBank/DDBJ whole genome shotgun (WGS) entry which is preliminary data.</text>
</comment>
<sequence length="202" mass="20577">MSARSHSSDGRAIPFVAGAVAGIVTWLLGYAFTYVIVAPDVRESGLHRAVEAFDGEPATYEMVGWVFYNAHFVDTVFRNVPLVGSITTTYVGGEEGFTLLLHAVPAGLLFVAGLALATYRGVASVSDGALAGLATVPGYLLLSAAGAFLFEVTVGGASGAPDAVPAVVLAGLVFPAIFAGGGGAVAAVTADRDRRVSEEARS</sequence>
<dbReference type="RefSeq" id="WP_246966572.1">
    <property type="nucleotide sequence ID" value="NZ_CP095397.1"/>
</dbReference>
<feature type="transmembrane region" description="Helical" evidence="1">
    <location>
        <begin position="12"/>
        <end position="37"/>
    </location>
</feature>
<reference evidence="3 4" key="1">
    <citation type="journal article" date="2014" name="Int. J. Syst. Evol. Microbiol.">
        <title>Complete genome sequence of Corynebacterium casei LMG S-19264T (=DSM 44701T), isolated from a smear-ripened cheese.</title>
        <authorList>
            <consortium name="US DOE Joint Genome Institute (JGI-PGF)"/>
            <person name="Walter F."/>
            <person name="Albersmeier A."/>
            <person name="Kalinowski J."/>
            <person name="Ruckert C."/>
        </authorList>
    </citation>
    <scope>NUCLEOTIDE SEQUENCE [LARGE SCALE GENOMIC DNA]</scope>
    <source>
        <strain evidence="3 4">IBRC-M 10912</strain>
    </source>
</reference>
<dbReference type="GeneID" id="71854497"/>
<evidence type="ECO:0000256" key="1">
    <source>
        <dbReference type="SAM" id="Phobius"/>
    </source>
</evidence>
<name>A0ABD5P443_9EURY</name>
<dbReference type="Pfam" id="PF25933">
    <property type="entry name" value="DUF7978"/>
    <property type="match status" value="1"/>
</dbReference>
<feature type="transmembrane region" description="Helical" evidence="1">
    <location>
        <begin position="129"/>
        <end position="151"/>
    </location>
</feature>
<organism evidence="3 4">
    <name type="scientific">Natribaculum luteum</name>
    <dbReference type="NCBI Taxonomy" id="1586232"/>
    <lineage>
        <taxon>Archaea</taxon>
        <taxon>Methanobacteriati</taxon>
        <taxon>Methanobacteriota</taxon>
        <taxon>Stenosarchaea group</taxon>
        <taxon>Halobacteria</taxon>
        <taxon>Halobacteriales</taxon>
        <taxon>Natrialbaceae</taxon>
        <taxon>Natribaculum</taxon>
    </lineage>
</organism>
<feature type="transmembrane region" description="Helical" evidence="1">
    <location>
        <begin position="163"/>
        <end position="188"/>
    </location>
</feature>